<feature type="domain" description="Quinate/shikimate 5-dehydrogenase/glutamyl-tRNA reductase" evidence="9">
    <location>
        <begin position="120"/>
        <end position="192"/>
    </location>
</feature>
<evidence type="ECO:0000256" key="5">
    <source>
        <dbReference type="ARBA" id="ARBA00023002"/>
    </source>
</evidence>
<dbReference type="GO" id="GO:0004764">
    <property type="term" value="F:shikimate 3-dehydrogenase (NADP+) activity"/>
    <property type="evidence" value="ECO:0007669"/>
    <property type="project" value="UniProtKB-UniRule"/>
</dbReference>
<dbReference type="SUPFAM" id="SSF51735">
    <property type="entry name" value="NAD(P)-binding Rossmann-fold domains"/>
    <property type="match status" value="1"/>
</dbReference>
<keyword evidence="6 8" id="KW-0057">Aromatic amino acid biosynthesis</keyword>
<feature type="binding site" evidence="8">
    <location>
        <position position="88"/>
    </location>
    <ligand>
        <name>shikimate</name>
        <dbReference type="ChEBI" id="CHEBI:36208"/>
    </ligand>
</feature>
<dbReference type="AlphaFoldDB" id="J0HC64"/>
<keyword evidence="4 8" id="KW-0521">NADP</keyword>
<dbReference type="PANTHER" id="PTHR21089">
    <property type="entry name" value="SHIKIMATE DEHYDROGENASE"/>
    <property type="match status" value="1"/>
</dbReference>
<comment type="caution">
    <text evidence="8">Lacks conserved residue(s) required for the propagation of feature annotation.</text>
</comment>
<dbReference type="OrthoDB" id="9792692at2"/>
<reference evidence="11 12" key="1">
    <citation type="submission" date="2012-02" db="EMBL/GenBank/DDBJ databases">
        <title>Improved High-Quality Draft Sequence of Rhizobium leguminosarum bv. trifolii WSM597.</title>
        <authorList>
            <consortium name="US DOE Joint Genome Institute"/>
            <person name="Lucas S."/>
            <person name="Han J."/>
            <person name="Lapidus A."/>
            <person name="Cheng J.-F."/>
            <person name="Goodwin L."/>
            <person name="Pitluck S."/>
            <person name="Peters L."/>
            <person name="Ovchinnikova G."/>
            <person name="Held B."/>
            <person name="Detter J.C."/>
            <person name="Han C."/>
            <person name="Tapia R."/>
            <person name="Land M."/>
            <person name="Hauser L."/>
            <person name="Kyrpides N."/>
            <person name="Ivanova N."/>
            <person name="Pagani I."/>
            <person name="Brau L."/>
            <person name="Yates R."/>
            <person name="O'Hara G."/>
            <person name="Rui T."/>
            <person name="Howieson J."/>
            <person name="Reeve W."/>
            <person name="Woyke T."/>
        </authorList>
    </citation>
    <scope>NUCLEOTIDE SEQUENCE [LARGE SCALE GENOMIC DNA]</scope>
    <source>
        <strain evidence="11 12">WSM597</strain>
    </source>
</reference>
<dbReference type="GO" id="GO:0009073">
    <property type="term" value="P:aromatic amino acid family biosynthetic process"/>
    <property type="evidence" value="ECO:0007669"/>
    <property type="project" value="UniProtKB-KW"/>
</dbReference>
<dbReference type="CDD" id="cd01065">
    <property type="entry name" value="NAD_bind_Shikimate_DH"/>
    <property type="match status" value="1"/>
</dbReference>
<organism evidence="11 12">
    <name type="scientific">Rhizobium leguminosarum bv. trifolii WSM597</name>
    <dbReference type="NCBI Taxonomy" id="754764"/>
    <lineage>
        <taxon>Bacteria</taxon>
        <taxon>Pseudomonadati</taxon>
        <taxon>Pseudomonadota</taxon>
        <taxon>Alphaproteobacteria</taxon>
        <taxon>Hyphomicrobiales</taxon>
        <taxon>Rhizobiaceae</taxon>
        <taxon>Rhizobium/Agrobacterium group</taxon>
        <taxon>Rhizobium</taxon>
    </lineage>
</organism>
<evidence type="ECO:0000256" key="1">
    <source>
        <dbReference type="ARBA" id="ARBA00004871"/>
    </source>
</evidence>
<accession>J0HC64</accession>
<evidence type="ECO:0000256" key="4">
    <source>
        <dbReference type="ARBA" id="ARBA00022857"/>
    </source>
</evidence>
<dbReference type="GO" id="GO:0005829">
    <property type="term" value="C:cytosol"/>
    <property type="evidence" value="ECO:0007669"/>
    <property type="project" value="TreeGrafter"/>
</dbReference>
<dbReference type="NCBIfam" id="NF001312">
    <property type="entry name" value="PRK00258.1-4"/>
    <property type="match status" value="1"/>
</dbReference>
<dbReference type="Proteomes" id="UP000005092">
    <property type="component" value="Unassembled WGS sequence"/>
</dbReference>
<evidence type="ECO:0000256" key="2">
    <source>
        <dbReference type="ARBA" id="ARBA00012962"/>
    </source>
</evidence>
<evidence type="ECO:0000259" key="9">
    <source>
        <dbReference type="Pfam" id="PF01488"/>
    </source>
</evidence>
<evidence type="ECO:0000259" key="10">
    <source>
        <dbReference type="Pfam" id="PF08501"/>
    </source>
</evidence>
<feature type="binding site" evidence="8">
    <location>
        <begin position="129"/>
        <end position="133"/>
    </location>
    <ligand>
        <name>NADP(+)</name>
        <dbReference type="ChEBI" id="CHEBI:58349"/>
    </ligand>
</feature>
<feature type="binding site" evidence="8">
    <location>
        <begin position="16"/>
        <end position="18"/>
    </location>
    <ligand>
        <name>shikimate</name>
        <dbReference type="ChEBI" id="CHEBI:36208"/>
    </ligand>
</feature>
<dbReference type="Pfam" id="PF08501">
    <property type="entry name" value="Shikimate_dh_N"/>
    <property type="match status" value="1"/>
</dbReference>
<protein>
    <recommendedName>
        <fullName evidence="2 8">Shikimate dehydrogenase (NADP(+))</fullName>
        <shortName evidence="8">SDH</shortName>
        <ecNumber evidence="2 8">1.1.1.25</ecNumber>
    </recommendedName>
</protein>
<dbReference type="GO" id="GO:0009423">
    <property type="term" value="P:chorismate biosynthetic process"/>
    <property type="evidence" value="ECO:0007669"/>
    <property type="project" value="UniProtKB-UniRule"/>
</dbReference>
<feature type="active site" description="Proton acceptor" evidence="8">
    <location>
        <position position="67"/>
    </location>
</feature>
<dbReference type="InterPro" id="IPR046346">
    <property type="entry name" value="Aminoacid_DH-like_N_sf"/>
</dbReference>
<evidence type="ECO:0000313" key="11">
    <source>
        <dbReference type="EMBL" id="EJB08003.1"/>
    </source>
</evidence>
<comment type="function">
    <text evidence="8">Involved in the biosynthesis of the chorismate, which leads to the biosynthesis of aromatic amino acids. Catalyzes the reversible NADPH linked reduction of 3-dehydroshikimate (DHSA) to yield shikimate (SA).</text>
</comment>
<dbReference type="Gene3D" id="3.40.50.720">
    <property type="entry name" value="NAD(P)-binding Rossmann-like Domain"/>
    <property type="match status" value="1"/>
</dbReference>
<dbReference type="Gene3D" id="3.40.50.10860">
    <property type="entry name" value="Leucine Dehydrogenase, chain A, domain 1"/>
    <property type="match status" value="1"/>
</dbReference>
<comment type="subunit">
    <text evidence="8">Homodimer.</text>
</comment>
<dbReference type="NCBIfam" id="TIGR00507">
    <property type="entry name" value="aroE"/>
    <property type="match status" value="1"/>
</dbReference>
<keyword evidence="5 8" id="KW-0560">Oxidoreductase</keyword>
<feature type="binding site" evidence="8">
    <location>
        <position position="79"/>
    </location>
    <ligand>
        <name>NADP(+)</name>
        <dbReference type="ChEBI" id="CHEBI:58349"/>
    </ligand>
</feature>
<evidence type="ECO:0000256" key="6">
    <source>
        <dbReference type="ARBA" id="ARBA00023141"/>
    </source>
</evidence>
<dbReference type="EC" id="1.1.1.25" evidence="2 8"/>
<dbReference type="InterPro" id="IPR011342">
    <property type="entry name" value="Shikimate_DH"/>
</dbReference>
<dbReference type="RefSeq" id="WP_003593977.1">
    <property type="nucleotide sequence ID" value="NZ_JH719381.1"/>
</dbReference>
<evidence type="ECO:0000256" key="3">
    <source>
        <dbReference type="ARBA" id="ARBA00022605"/>
    </source>
</evidence>
<evidence type="ECO:0000256" key="7">
    <source>
        <dbReference type="ARBA" id="ARBA00049442"/>
    </source>
</evidence>
<evidence type="ECO:0000256" key="8">
    <source>
        <dbReference type="HAMAP-Rule" id="MF_00222"/>
    </source>
</evidence>
<sequence>MTLNRAFVMGHPISHSRSPMLHGYWLKRYGIEGSYERLDIPPQDVDTFFSRFSEAGWIGGNITVPHKTAVIPHLDHIDDAATKMGAVNTIWWEDGVLVGGNTDAIGFLGNIDELAPGWDMGAKRAVILGAGGATRAATYGLLSRGLTVALCNRTVSQAEVLASHFGAGVSAHGMSELPDLLATCDLLVNATSLGMIGQPPLDIDLSPLKKDAIVYDVIYVPLETELIKAAKARGHRSVDGLGMLLHQGVVGFNRWFKIKPEVTGELRQILIDDIRAKSPGA</sequence>
<feature type="binding site" evidence="8">
    <location>
        <position position="63"/>
    </location>
    <ligand>
        <name>shikimate</name>
        <dbReference type="ChEBI" id="CHEBI:36208"/>
    </ligand>
</feature>
<dbReference type="GO" id="GO:0019632">
    <property type="term" value="P:shikimate metabolic process"/>
    <property type="evidence" value="ECO:0007669"/>
    <property type="project" value="InterPro"/>
</dbReference>
<feature type="domain" description="Shikimate dehydrogenase substrate binding N-terminal" evidence="10">
    <location>
        <begin position="8"/>
        <end position="90"/>
    </location>
</feature>
<feature type="binding site" evidence="8">
    <location>
        <position position="103"/>
    </location>
    <ligand>
        <name>shikimate</name>
        <dbReference type="ChEBI" id="CHEBI:36208"/>
    </ligand>
</feature>
<dbReference type="InterPro" id="IPR013708">
    <property type="entry name" value="Shikimate_DH-bd_N"/>
</dbReference>
<feature type="binding site" evidence="8">
    <location>
        <position position="219"/>
    </location>
    <ligand>
        <name>shikimate</name>
        <dbReference type="ChEBI" id="CHEBI:36208"/>
    </ligand>
</feature>
<dbReference type="InterPro" id="IPR022893">
    <property type="entry name" value="Shikimate_DH_fam"/>
</dbReference>
<dbReference type="PANTHER" id="PTHR21089:SF1">
    <property type="entry name" value="BIFUNCTIONAL 3-DEHYDROQUINATE DEHYDRATASE_SHIKIMATE DEHYDROGENASE, CHLOROPLASTIC"/>
    <property type="match status" value="1"/>
</dbReference>
<comment type="catalytic activity">
    <reaction evidence="7 8">
        <text>shikimate + NADP(+) = 3-dehydroshikimate + NADPH + H(+)</text>
        <dbReference type="Rhea" id="RHEA:17737"/>
        <dbReference type="ChEBI" id="CHEBI:15378"/>
        <dbReference type="ChEBI" id="CHEBI:16630"/>
        <dbReference type="ChEBI" id="CHEBI:36208"/>
        <dbReference type="ChEBI" id="CHEBI:57783"/>
        <dbReference type="ChEBI" id="CHEBI:58349"/>
        <dbReference type="EC" id="1.1.1.25"/>
    </reaction>
</comment>
<comment type="similarity">
    <text evidence="8">Belongs to the shikimate dehydrogenase family.</text>
</comment>
<dbReference type="InterPro" id="IPR036291">
    <property type="entry name" value="NAD(P)-bd_dom_sf"/>
</dbReference>
<comment type="pathway">
    <text evidence="1 8">Metabolic intermediate biosynthesis; chorismate biosynthesis; chorismate from D-erythrose 4-phosphate and phosphoenolpyruvate: step 4/7.</text>
</comment>
<dbReference type="InterPro" id="IPR006151">
    <property type="entry name" value="Shikm_DH/Glu-tRNA_Rdtase"/>
</dbReference>
<dbReference type="Pfam" id="PF01488">
    <property type="entry name" value="Shikimate_DH"/>
    <property type="match status" value="1"/>
</dbReference>
<feature type="binding site" evidence="8">
    <location>
        <position position="247"/>
    </location>
    <ligand>
        <name>shikimate</name>
        <dbReference type="ChEBI" id="CHEBI:36208"/>
    </ligand>
</feature>
<dbReference type="HOGENOM" id="CLU_044063_2_0_5"/>
<dbReference type="GO" id="GO:0050661">
    <property type="term" value="F:NADP binding"/>
    <property type="evidence" value="ECO:0007669"/>
    <property type="project" value="InterPro"/>
</dbReference>
<feature type="binding site" evidence="8">
    <location>
        <position position="240"/>
    </location>
    <ligand>
        <name>NADP(+)</name>
        <dbReference type="ChEBI" id="CHEBI:58349"/>
    </ligand>
</feature>
<proteinExistence type="inferred from homology"/>
<dbReference type="EMBL" id="JH719381">
    <property type="protein sequence ID" value="EJB08003.1"/>
    <property type="molecule type" value="Genomic_DNA"/>
</dbReference>
<feature type="binding site" evidence="8">
    <location>
        <position position="217"/>
    </location>
    <ligand>
        <name>NADP(+)</name>
        <dbReference type="ChEBI" id="CHEBI:58349"/>
    </ligand>
</feature>
<keyword evidence="3 8" id="KW-0028">Amino-acid biosynthesis</keyword>
<name>J0HC64_RHILT</name>
<dbReference type="GO" id="GO:0008652">
    <property type="term" value="P:amino acid biosynthetic process"/>
    <property type="evidence" value="ECO:0007669"/>
    <property type="project" value="UniProtKB-KW"/>
</dbReference>
<evidence type="ECO:0000313" key="12">
    <source>
        <dbReference type="Proteomes" id="UP000005092"/>
    </source>
</evidence>
<dbReference type="UniPathway" id="UPA00053">
    <property type="reaction ID" value="UER00087"/>
</dbReference>
<dbReference type="HAMAP" id="MF_00222">
    <property type="entry name" value="Shikimate_DH_AroE"/>
    <property type="match status" value="1"/>
</dbReference>
<gene>
    <name evidence="8" type="primary">aroE</name>
    <name evidence="11" type="ORF">Rleg9DRAFT_7030</name>
</gene>
<dbReference type="SUPFAM" id="SSF53223">
    <property type="entry name" value="Aminoacid dehydrogenase-like, N-terminal domain"/>
    <property type="match status" value="1"/>
</dbReference>